<evidence type="ECO:0000313" key="3">
    <source>
        <dbReference type="Proteomes" id="UP001634394"/>
    </source>
</evidence>
<comment type="caution">
    <text evidence="2">The sequence shown here is derived from an EMBL/GenBank/DDBJ whole genome shotgun (WGS) entry which is preliminary data.</text>
</comment>
<feature type="region of interest" description="Disordered" evidence="1">
    <location>
        <begin position="1"/>
        <end position="40"/>
    </location>
</feature>
<proteinExistence type="predicted"/>
<reference evidence="2 3" key="1">
    <citation type="submission" date="2024-11" db="EMBL/GenBank/DDBJ databases">
        <title>Chromosome-level genome assembly of the freshwater bivalve Anodonta woodiana.</title>
        <authorList>
            <person name="Chen X."/>
        </authorList>
    </citation>
    <scope>NUCLEOTIDE SEQUENCE [LARGE SCALE GENOMIC DNA]</scope>
    <source>
        <strain evidence="2">MN2024</strain>
        <tissue evidence="2">Gills</tissue>
    </source>
</reference>
<protein>
    <submittedName>
        <fullName evidence="2">Uncharacterized protein</fullName>
    </submittedName>
</protein>
<accession>A0ABD3UJD9</accession>
<evidence type="ECO:0000313" key="2">
    <source>
        <dbReference type="EMBL" id="KAL3848563.1"/>
    </source>
</evidence>
<organism evidence="2 3">
    <name type="scientific">Sinanodonta woodiana</name>
    <name type="common">Chinese pond mussel</name>
    <name type="synonym">Anodonta woodiana</name>
    <dbReference type="NCBI Taxonomy" id="1069815"/>
    <lineage>
        <taxon>Eukaryota</taxon>
        <taxon>Metazoa</taxon>
        <taxon>Spiralia</taxon>
        <taxon>Lophotrochozoa</taxon>
        <taxon>Mollusca</taxon>
        <taxon>Bivalvia</taxon>
        <taxon>Autobranchia</taxon>
        <taxon>Heteroconchia</taxon>
        <taxon>Palaeoheterodonta</taxon>
        <taxon>Unionida</taxon>
        <taxon>Unionoidea</taxon>
        <taxon>Unionidae</taxon>
        <taxon>Unioninae</taxon>
        <taxon>Sinanodonta</taxon>
    </lineage>
</organism>
<dbReference type="Proteomes" id="UP001634394">
    <property type="component" value="Unassembled WGS sequence"/>
</dbReference>
<sequence length="180" mass="19797">MTSSGKRRRLSAQETSTLVTDYVKEQQQDEEENETVQPLEPARKILAAPCGVVMPNLNQSQEQKEKHHVQVDHQSSPPLPCAMTNPVTSSIMYVPLGTQLMYVPMTTTSVPLKPLGDDMPWGYRGEPRDWSPSAVHGLSAEEQNLSPSSCNQPVQMCFPITSLTSQGGLNAPIRPSCHTL</sequence>
<keyword evidence="3" id="KW-1185">Reference proteome</keyword>
<gene>
    <name evidence="2" type="ORF">ACJMK2_019414</name>
</gene>
<dbReference type="AlphaFoldDB" id="A0ABD3UJD9"/>
<dbReference type="EMBL" id="JBJQND010000016">
    <property type="protein sequence ID" value="KAL3848563.1"/>
    <property type="molecule type" value="Genomic_DNA"/>
</dbReference>
<name>A0ABD3UJD9_SINWO</name>
<feature type="compositionally biased region" description="Basic residues" evidence="1">
    <location>
        <begin position="1"/>
        <end position="10"/>
    </location>
</feature>
<evidence type="ECO:0000256" key="1">
    <source>
        <dbReference type="SAM" id="MobiDB-lite"/>
    </source>
</evidence>